<dbReference type="RefSeq" id="WP_121826615.1">
    <property type="nucleotide sequence ID" value="NC_022785.1"/>
</dbReference>
<accession>A0A3L8R0Z9</accession>
<evidence type="ECO:0000313" key="3">
    <source>
        <dbReference type="EMBL" id="RLV72932.1"/>
    </source>
</evidence>
<dbReference type="Gene3D" id="3.40.50.720">
    <property type="entry name" value="NAD(P)-binding Rossmann-like Domain"/>
    <property type="match status" value="1"/>
</dbReference>
<dbReference type="STRING" id="1343740.M271_44340"/>
<evidence type="ECO:0000256" key="1">
    <source>
        <dbReference type="SAM" id="MobiDB-lite"/>
    </source>
</evidence>
<dbReference type="Pfam" id="PF13607">
    <property type="entry name" value="Succ_CoA_lig"/>
    <property type="match status" value="1"/>
</dbReference>
<proteinExistence type="predicted"/>
<dbReference type="InterPro" id="IPR032875">
    <property type="entry name" value="Succ_CoA_lig_flav_dom"/>
</dbReference>
<dbReference type="Gene3D" id="3.40.50.261">
    <property type="entry name" value="Succinyl-CoA synthetase domains"/>
    <property type="match status" value="2"/>
</dbReference>
<name>A0A3L8R0Z9_STRRN</name>
<dbReference type="AlphaFoldDB" id="A0A3L8R0Z9"/>
<dbReference type="SUPFAM" id="SSF51735">
    <property type="entry name" value="NAD(P)-binding Rossmann-fold domains"/>
    <property type="match status" value="1"/>
</dbReference>
<dbReference type="PANTHER" id="PTHR42793:SF1">
    <property type="entry name" value="PEPTIDYL-LYSINE N-ACETYLTRANSFERASE PATZ"/>
    <property type="match status" value="1"/>
</dbReference>
<dbReference type="InterPro" id="IPR016102">
    <property type="entry name" value="Succinyl-CoA_synth-like"/>
</dbReference>
<dbReference type="PANTHER" id="PTHR42793">
    <property type="entry name" value="COA BINDING DOMAIN CONTAINING PROTEIN"/>
    <property type="match status" value="1"/>
</dbReference>
<dbReference type="Gene3D" id="3.30.470.20">
    <property type="entry name" value="ATP-grasp fold, B domain"/>
    <property type="match status" value="1"/>
</dbReference>
<reference evidence="3 4" key="1">
    <citation type="journal article" date="2018" name="J. Biol. Chem.">
        <title>Discovery of the actinoplanic acid pathway in Streptomyces rapamycinicus reveals a genetically conserved synergism with rapamycin.</title>
        <authorList>
            <person name="Mrak P."/>
            <person name="Krastel P."/>
            <person name="Pivk Lukancic P."/>
            <person name="Tao J."/>
            <person name="Pistorius D."/>
            <person name="Moore C.M."/>
        </authorList>
    </citation>
    <scope>NUCLEOTIDE SEQUENCE [LARGE SCALE GENOMIC DNA]</scope>
    <source>
        <strain evidence="3 4">NRRL 5491</strain>
    </source>
</reference>
<gene>
    <name evidence="3" type="ORF">D3C57_150435</name>
</gene>
<dbReference type="Proteomes" id="UP000281594">
    <property type="component" value="Unassembled WGS sequence"/>
</dbReference>
<dbReference type="InterPro" id="IPR036291">
    <property type="entry name" value="NAD(P)-bd_dom_sf"/>
</dbReference>
<dbReference type="Gene3D" id="3.30.1490.20">
    <property type="entry name" value="ATP-grasp fold, A domain"/>
    <property type="match status" value="1"/>
</dbReference>
<evidence type="ECO:0000313" key="4">
    <source>
        <dbReference type="Proteomes" id="UP000281594"/>
    </source>
</evidence>
<feature type="compositionally biased region" description="Basic and acidic residues" evidence="1">
    <location>
        <begin position="21"/>
        <end position="32"/>
    </location>
</feature>
<dbReference type="EMBL" id="QYCY01000004">
    <property type="protein sequence ID" value="RLV72932.1"/>
    <property type="molecule type" value="Genomic_DNA"/>
</dbReference>
<dbReference type="SUPFAM" id="SSF52210">
    <property type="entry name" value="Succinyl-CoA synthetase domains"/>
    <property type="match status" value="2"/>
</dbReference>
<dbReference type="SUPFAM" id="SSF56059">
    <property type="entry name" value="Glutathione synthetase ATP-binding domain-like"/>
    <property type="match status" value="1"/>
</dbReference>
<dbReference type="GO" id="GO:0005524">
    <property type="term" value="F:ATP binding"/>
    <property type="evidence" value="ECO:0007669"/>
    <property type="project" value="InterPro"/>
</dbReference>
<sequence>MTPPTAPDATTRKAPAAFDPLPDRDRPGRGHVPEPVVKSMLRRHGIHTPRGAVITITDQAVPDAGLAEAAADLRAPVVLKAWGQGLVHKSDVGAVRLGLDADSVAAAGTDMWQRLHAAGLPPHGWLVEEQHPSGVELIVGVVRDESFGHVVLLGLGGIATEMLDLTALRVAPLSPADAQALVESFPGAPLLTGSRGRPPADRDALVSLLLAIAGEGGVIDELGGRLAEFECNPVVATADGVVALDARLTMVSSPLGARPAPEVGTDFSRLFAPRGVAVVGASANKPGFGNRFLAAYRGIGRTNDLYALHPSATEIDGVSAYPSLDTIPGSVDYLVVAVPAARVPEVVESAVGKVKFIHVITGGFGEMGTAGKDLEDRLVATVRGTDTRLLGPNCLGVFSPAGQQTFTLGSPREPGTVSVVSQSGGLSGDLVTAGDRRGIRYAKLVSIGNAIDVNHADLVEWLVDDADTEVIGLYLEGVKDGDRLLRALRRASGRKPVVVLTGGSSRQGARAVSSHTGSMAGAPKVWQAVAEATGISLVHTLDDLLGTLGYLQRYAHRAHTPEGAEGLLVAGLGGGASVLAADAADRAGLTITPLRQELRTRLRDLGYGAGTSVANPLEIPIGPASPVDILRDALEPVLGEGGQPYADVLVHVNVAAYFNYGTAGLTPLLDALGSLLQRGFPQRVALVPRNLDIAPPTDQERLSAFAERNGLRMFRSFDEAAVAIGAAQRFDRYRPATGPAGARP</sequence>
<feature type="domain" description="CoA-binding" evidence="2">
    <location>
        <begin position="270"/>
        <end position="364"/>
    </location>
</feature>
<dbReference type="InterPro" id="IPR013815">
    <property type="entry name" value="ATP_grasp_subdomain_1"/>
</dbReference>
<dbReference type="Pfam" id="PF13549">
    <property type="entry name" value="ATP-grasp_5"/>
    <property type="match status" value="1"/>
</dbReference>
<organism evidence="3 4">
    <name type="scientific">Streptomyces rapamycinicus (strain ATCC 29253 / DSM 41530 / NRRL 5491 / AYB-994)</name>
    <name type="common">Streptomyces hygroscopicus (strain ATCC 29253)</name>
    <dbReference type="NCBI Taxonomy" id="1343740"/>
    <lineage>
        <taxon>Bacteria</taxon>
        <taxon>Bacillati</taxon>
        <taxon>Actinomycetota</taxon>
        <taxon>Actinomycetes</taxon>
        <taxon>Kitasatosporales</taxon>
        <taxon>Streptomycetaceae</taxon>
        <taxon>Streptomyces</taxon>
        <taxon>Streptomyces violaceusniger group</taxon>
    </lineage>
</organism>
<dbReference type="SMART" id="SM00881">
    <property type="entry name" value="CoA_binding"/>
    <property type="match status" value="1"/>
</dbReference>
<protein>
    <submittedName>
        <fullName evidence="3">CoA-binding domain-containing protein</fullName>
    </submittedName>
</protein>
<evidence type="ECO:0000259" key="2">
    <source>
        <dbReference type="SMART" id="SM00881"/>
    </source>
</evidence>
<dbReference type="InterPro" id="IPR003781">
    <property type="entry name" value="CoA-bd"/>
</dbReference>
<comment type="caution">
    <text evidence="3">The sequence shown here is derived from an EMBL/GenBank/DDBJ whole genome shotgun (WGS) entry which is preliminary data.</text>
</comment>
<dbReference type="Pfam" id="PF13380">
    <property type="entry name" value="CoA_binding_2"/>
    <property type="match status" value="1"/>
</dbReference>
<feature type="region of interest" description="Disordered" evidence="1">
    <location>
        <begin position="1"/>
        <end position="36"/>
    </location>
</feature>